<dbReference type="EMBL" id="JAKROA010000003">
    <property type="protein sequence ID" value="KAL5108322.1"/>
    <property type="molecule type" value="Genomic_DNA"/>
</dbReference>
<gene>
    <name evidence="1" type="ORF">TcWFU_000213</name>
</gene>
<dbReference type="Proteomes" id="UP001651158">
    <property type="component" value="Unassembled WGS sequence"/>
</dbReference>
<name>A0ABR4QFJ8_9CEST</name>
<protein>
    <submittedName>
        <fullName evidence="1">Uncharacterized protein</fullName>
    </submittedName>
</protein>
<comment type="caution">
    <text evidence="1">The sequence shown here is derived from an EMBL/GenBank/DDBJ whole genome shotgun (WGS) entry which is preliminary data.</text>
</comment>
<evidence type="ECO:0000313" key="2">
    <source>
        <dbReference type="Proteomes" id="UP001651158"/>
    </source>
</evidence>
<evidence type="ECO:0000313" key="1">
    <source>
        <dbReference type="EMBL" id="KAL5108322.1"/>
    </source>
</evidence>
<organism evidence="1 2">
    <name type="scientific">Taenia crassiceps</name>
    <dbReference type="NCBI Taxonomy" id="6207"/>
    <lineage>
        <taxon>Eukaryota</taxon>
        <taxon>Metazoa</taxon>
        <taxon>Spiralia</taxon>
        <taxon>Lophotrochozoa</taxon>
        <taxon>Platyhelminthes</taxon>
        <taxon>Cestoda</taxon>
        <taxon>Eucestoda</taxon>
        <taxon>Cyclophyllidea</taxon>
        <taxon>Taeniidae</taxon>
        <taxon>Taenia</taxon>
    </lineage>
</organism>
<sequence>MTHQDFKKYLALHISRPDEMGPTVVSFSLKGYVRGCGCSPFVVPFYVNRVTDWLRTVLLVGGNWCSMCCQQPRCIDELTPPKTNYRGLDDSPGAAVMAVAVDCCGGAAPDILRVVLASTPGLVLVPAVEE</sequence>
<accession>A0ABR4QFJ8</accession>
<proteinExistence type="predicted"/>
<keyword evidence="2" id="KW-1185">Reference proteome</keyword>
<reference evidence="1 2" key="1">
    <citation type="journal article" date="2022" name="Front. Cell. Infect. Microbiol.">
        <title>The Genomes of Two Strains of Taenia crassiceps the Animal Model for the Study of Human Cysticercosis.</title>
        <authorList>
            <person name="Bobes R.J."/>
            <person name="Estrada K."/>
            <person name="Rios-Valencia D.G."/>
            <person name="Calderon-Gallegos A."/>
            <person name="de la Torre P."/>
            <person name="Carrero J.C."/>
            <person name="Sanchez-Flores A."/>
            <person name="Laclette J.P."/>
        </authorList>
    </citation>
    <scope>NUCLEOTIDE SEQUENCE [LARGE SCALE GENOMIC DNA]</scope>
    <source>
        <strain evidence="1">WFUcys</strain>
    </source>
</reference>